<evidence type="ECO:0000256" key="2">
    <source>
        <dbReference type="ARBA" id="ARBA00022908"/>
    </source>
</evidence>
<dbReference type="Gene3D" id="1.10.443.10">
    <property type="entry name" value="Intergrase catalytic core"/>
    <property type="match status" value="1"/>
</dbReference>
<accession>A0A0R1ZK90</accession>
<name>A0A0R1ZK90_9LACO</name>
<keyword evidence="3" id="KW-0238">DNA-binding</keyword>
<evidence type="ECO:0000256" key="4">
    <source>
        <dbReference type="ARBA" id="ARBA00023172"/>
    </source>
</evidence>
<dbReference type="SUPFAM" id="SSF56349">
    <property type="entry name" value="DNA breaking-rejoining enzymes"/>
    <property type="match status" value="1"/>
</dbReference>
<dbReference type="InterPro" id="IPR050808">
    <property type="entry name" value="Phage_Integrase"/>
</dbReference>
<evidence type="ECO:0000256" key="3">
    <source>
        <dbReference type="ARBA" id="ARBA00023125"/>
    </source>
</evidence>
<proteinExistence type="inferred from homology"/>
<comment type="caution">
    <text evidence="6">The sequence shown here is derived from an EMBL/GenBank/DDBJ whole genome shotgun (WGS) entry which is preliminary data.</text>
</comment>
<dbReference type="Pfam" id="PF14657">
    <property type="entry name" value="Arm-DNA-bind_4"/>
    <property type="match status" value="1"/>
</dbReference>
<dbReference type="PANTHER" id="PTHR30629">
    <property type="entry name" value="PROPHAGE INTEGRASE"/>
    <property type="match status" value="1"/>
</dbReference>
<keyword evidence="2" id="KW-0229">DNA integration</keyword>
<evidence type="ECO:0000259" key="5">
    <source>
        <dbReference type="PROSITE" id="PS51898"/>
    </source>
</evidence>
<dbReference type="AlphaFoldDB" id="A0A0R1ZK90"/>
<dbReference type="InterPro" id="IPR013762">
    <property type="entry name" value="Integrase-like_cat_sf"/>
</dbReference>
<gene>
    <name evidence="6" type="ORF">FC18_GL002193</name>
</gene>
<comment type="similarity">
    <text evidence="1">Belongs to the 'phage' integrase family.</text>
</comment>
<evidence type="ECO:0000256" key="1">
    <source>
        <dbReference type="ARBA" id="ARBA00008857"/>
    </source>
</evidence>
<evidence type="ECO:0000313" key="7">
    <source>
        <dbReference type="Proteomes" id="UP000051679"/>
    </source>
</evidence>
<dbReference type="InterPro" id="IPR028259">
    <property type="entry name" value="AP2-like_int_N"/>
</dbReference>
<feature type="domain" description="Tyr recombinase" evidence="5">
    <location>
        <begin position="176"/>
        <end position="380"/>
    </location>
</feature>
<dbReference type="GO" id="GO:0003677">
    <property type="term" value="F:DNA binding"/>
    <property type="evidence" value="ECO:0007669"/>
    <property type="project" value="UniProtKB-KW"/>
</dbReference>
<dbReference type="GO" id="GO:0006310">
    <property type="term" value="P:DNA recombination"/>
    <property type="evidence" value="ECO:0007669"/>
    <property type="project" value="UniProtKB-KW"/>
</dbReference>
<dbReference type="PROSITE" id="PS51898">
    <property type="entry name" value="TYR_RECOMBINASE"/>
    <property type="match status" value="1"/>
</dbReference>
<keyword evidence="7" id="KW-1185">Reference proteome</keyword>
<dbReference type="STRING" id="1291052.FC18_GL002193"/>
<reference evidence="6 7" key="1">
    <citation type="journal article" date="2015" name="Genome Announc.">
        <title>Expanding the biotechnology potential of lactobacilli through comparative genomics of 213 strains and associated genera.</title>
        <authorList>
            <person name="Sun Z."/>
            <person name="Harris H.M."/>
            <person name="McCann A."/>
            <person name="Guo C."/>
            <person name="Argimon S."/>
            <person name="Zhang W."/>
            <person name="Yang X."/>
            <person name="Jeffery I.B."/>
            <person name="Cooney J.C."/>
            <person name="Kagawa T.F."/>
            <person name="Liu W."/>
            <person name="Song Y."/>
            <person name="Salvetti E."/>
            <person name="Wrobel A."/>
            <person name="Rasinkangas P."/>
            <person name="Parkhill J."/>
            <person name="Rea M.C."/>
            <person name="O'Sullivan O."/>
            <person name="Ritari J."/>
            <person name="Douillard F.P."/>
            <person name="Paul Ross R."/>
            <person name="Yang R."/>
            <person name="Briner A.E."/>
            <person name="Felis G.E."/>
            <person name="de Vos W.M."/>
            <person name="Barrangou R."/>
            <person name="Klaenhammer T.R."/>
            <person name="Caufield P.W."/>
            <person name="Cui Y."/>
            <person name="Zhang H."/>
            <person name="O'Toole P.W."/>
        </authorList>
    </citation>
    <scope>NUCLEOTIDE SEQUENCE [LARGE SCALE GENOMIC DNA]</scope>
    <source>
        <strain evidence="6 7">DSM 20505</strain>
    </source>
</reference>
<dbReference type="CDD" id="cd01189">
    <property type="entry name" value="INT_ICEBs1_C_like"/>
    <property type="match status" value="1"/>
</dbReference>
<sequence length="405" mass="45710">MYQFYHIYGGINMAVITKKGTGWKYRVAYRDLQGVQHVKSKQGFRTKKDAMQAARLIELQVGDGANISKADIPLADYWHSWWTTYKQGKRTIATEKFYPIVEETIREQFGTMPIGKVTPELWQKFLNDYGKTHARSTSVKVNGYIRAMVRTAINDQVLHTDFTFTAEASGAKSKSEALKYLQLPQFFALTNLAYERADFNHLSTVAVYVGAQTGMRVAEVLGLTWDCVDEVNNQLTINKSWDHVHGTGMIPTKNESSNRVIEVLPEVIELLQNIHKQQVDWIRKSGVANAYNGVFFSKQSGILTGAAVNKVLKKMESAVKIPEKKQITFHGLRHTHVSYLLSSGVDIYYISKRLGHAGIQITMSTYSHLLDAQRTAQTEKAMLALSKIGSQKVHNFAKTGRIEQN</sequence>
<dbReference type="GO" id="GO:0015074">
    <property type="term" value="P:DNA integration"/>
    <property type="evidence" value="ECO:0007669"/>
    <property type="project" value="UniProtKB-KW"/>
</dbReference>
<organism evidence="6 7">
    <name type="scientific">Lacticaseibacillus sharpeae JCM 1186 = DSM 20505</name>
    <dbReference type="NCBI Taxonomy" id="1291052"/>
    <lineage>
        <taxon>Bacteria</taxon>
        <taxon>Bacillati</taxon>
        <taxon>Bacillota</taxon>
        <taxon>Bacilli</taxon>
        <taxon>Lactobacillales</taxon>
        <taxon>Lactobacillaceae</taxon>
        <taxon>Lacticaseibacillus</taxon>
    </lineage>
</organism>
<dbReference type="PATRIC" id="fig|1291052.5.peg.2257"/>
<dbReference type="Proteomes" id="UP000051679">
    <property type="component" value="Unassembled WGS sequence"/>
</dbReference>
<keyword evidence="4" id="KW-0233">DNA recombination</keyword>
<dbReference type="PANTHER" id="PTHR30629:SF6">
    <property type="entry name" value="PROPHAGE INTEGRASE INTA-RELATED"/>
    <property type="match status" value="1"/>
</dbReference>
<dbReference type="EMBL" id="AYYO01000044">
    <property type="protein sequence ID" value="KRM54778.1"/>
    <property type="molecule type" value="Genomic_DNA"/>
</dbReference>
<protein>
    <submittedName>
        <fullName evidence="6">Integrase</fullName>
    </submittedName>
</protein>
<dbReference type="Gene3D" id="1.10.150.130">
    <property type="match status" value="1"/>
</dbReference>
<dbReference type="InterPro" id="IPR002104">
    <property type="entry name" value="Integrase_catalytic"/>
</dbReference>
<dbReference type="Pfam" id="PF00589">
    <property type="entry name" value="Phage_integrase"/>
    <property type="match status" value="1"/>
</dbReference>
<dbReference type="InterPro" id="IPR011010">
    <property type="entry name" value="DNA_brk_join_enz"/>
</dbReference>
<dbReference type="InterPro" id="IPR010998">
    <property type="entry name" value="Integrase_recombinase_N"/>
</dbReference>
<evidence type="ECO:0000313" key="6">
    <source>
        <dbReference type="EMBL" id="KRM54778.1"/>
    </source>
</evidence>